<proteinExistence type="predicted"/>
<dbReference type="AlphaFoldDB" id="A0A1I4VPP6"/>
<accession>A0A1I4VPP6</accession>
<organism evidence="1 2">
    <name type="scientific">Chryseobacterium oleae</name>
    <dbReference type="NCBI Taxonomy" id="491207"/>
    <lineage>
        <taxon>Bacteria</taxon>
        <taxon>Pseudomonadati</taxon>
        <taxon>Bacteroidota</taxon>
        <taxon>Flavobacteriia</taxon>
        <taxon>Flavobacteriales</taxon>
        <taxon>Weeksellaceae</taxon>
        <taxon>Chryseobacterium group</taxon>
        <taxon>Chryseobacterium</taxon>
    </lineage>
</organism>
<dbReference type="Proteomes" id="UP000198769">
    <property type="component" value="Unassembled WGS sequence"/>
</dbReference>
<name>A0A1I4VPP6_CHROL</name>
<reference evidence="2" key="1">
    <citation type="submission" date="2016-10" db="EMBL/GenBank/DDBJ databases">
        <authorList>
            <person name="Varghese N."/>
            <person name="Submissions S."/>
        </authorList>
    </citation>
    <scope>NUCLEOTIDE SEQUENCE [LARGE SCALE GENOMIC DNA]</scope>
    <source>
        <strain evidence="2">DSM 25575</strain>
    </source>
</reference>
<evidence type="ECO:0000313" key="2">
    <source>
        <dbReference type="Proteomes" id="UP000198769"/>
    </source>
</evidence>
<gene>
    <name evidence="1" type="ORF">SAMN05421594_0508</name>
</gene>
<dbReference type="EMBL" id="FOVD01000001">
    <property type="protein sequence ID" value="SFN03304.1"/>
    <property type="molecule type" value="Genomic_DNA"/>
</dbReference>
<keyword evidence="2" id="KW-1185">Reference proteome</keyword>
<sequence length="69" mass="7976">MYRLKAQIETEEYQSGSLTSAISGLDRYNKQEAAQNGQPLLFYFGSIIIRWFARSIICHTLKKYVTIVD</sequence>
<protein>
    <submittedName>
        <fullName evidence="1">Uncharacterized protein</fullName>
    </submittedName>
</protein>
<evidence type="ECO:0000313" key="1">
    <source>
        <dbReference type="EMBL" id="SFN03304.1"/>
    </source>
</evidence>